<keyword evidence="3" id="KW-0963">Cytoplasm</keyword>
<feature type="region of interest" description="Disordered" evidence="6">
    <location>
        <begin position="1"/>
        <end position="39"/>
    </location>
</feature>
<proteinExistence type="inferred from homology"/>
<keyword evidence="4 5" id="KW-0206">Cytoskeleton</keyword>
<dbReference type="PANTHER" id="PTHR12644">
    <property type="entry name" value="ARP2/3 COMPLEX 16 KD SUBUNIT P16-ARC"/>
    <property type="match status" value="1"/>
</dbReference>
<keyword evidence="7" id="KW-1185">Reference proteome</keyword>
<dbReference type="PIRSF" id="PIRSF039096">
    <property type="entry name" value="p16-ARC"/>
    <property type="match status" value="1"/>
</dbReference>
<organism evidence="7 8">
    <name type="scientific">Priapulus caudatus</name>
    <name type="common">Priapulid worm</name>
    <dbReference type="NCBI Taxonomy" id="37621"/>
    <lineage>
        <taxon>Eukaryota</taxon>
        <taxon>Metazoa</taxon>
        <taxon>Ecdysozoa</taxon>
        <taxon>Scalidophora</taxon>
        <taxon>Priapulida</taxon>
        <taxon>Priapulimorpha</taxon>
        <taxon>Priapulimorphida</taxon>
        <taxon>Priapulidae</taxon>
        <taxon>Priapulus</taxon>
    </lineage>
</organism>
<protein>
    <recommendedName>
        <fullName evidence="5">Actin-related protein 2/3 complex subunit 5</fullName>
    </recommendedName>
</protein>
<dbReference type="Pfam" id="PF04699">
    <property type="entry name" value="P16-Arc"/>
    <property type="match status" value="1"/>
</dbReference>
<feature type="compositionally biased region" description="Acidic residues" evidence="6">
    <location>
        <begin position="17"/>
        <end position="29"/>
    </location>
</feature>
<evidence type="ECO:0000256" key="3">
    <source>
        <dbReference type="ARBA" id="ARBA00022490"/>
    </source>
</evidence>
<sequence>MSKATSSTKFRTVDVDQYNEDNYQDEQIEDASSAGPDENQVNQLLNMAKNVEALQVALKNPPIGSKNQAEKDRAVQLVIRVLLSFKASEIENAISKLDRDSMDILMKYIYRGFENPNDGSSGLLLTWHEKAFASGGMGCIMRVLTDRNSV</sequence>
<evidence type="ECO:0000256" key="5">
    <source>
        <dbReference type="RuleBase" id="RU004301"/>
    </source>
</evidence>
<evidence type="ECO:0000256" key="4">
    <source>
        <dbReference type="ARBA" id="ARBA00023212"/>
    </source>
</evidence>
<gene>
    <name evidence="8" type="primary">LOC106821166</name>
</gene>
<dbReference type="Gene3D" id="1.25.40.190">
    <property type="entry name" value="Actin-related protein 2/3 complex subunit 5"/>
    <property type="match status" value="1"/>
</dbReference>
<comment type="subcellular location">
    <subcellularLocation>
        <location evidence="1">Cytoplasm</location>
        <location evidence="1">Cytoskeleton</location>
    </subcellularLocation>
</comment>
<feature type="compositionally biased region" description="Polar residues" evidence="6">
    <location>
        <begin position="1"/>
        <end position="10"/>
    </location>
</feature>
<evidence type="ECO:0000256" key="6">
    <source>
        <dbReference type="SAM" id="MobiDB-lite"/>
    </source>
</evidence>
<dbReference type="SUPFAM" id="SSF69103">
    <property type="entry name" value="Arp2/3 complex 16 kDa subunit ARPC5"/>
    <property type="match status" value="1"/>
</dbReference>
<dbReference type="RefSeq" id="XP_014681345.1">
    <property type="nucleotide sequence ID" value="XM_014825859.1"/>
</dbReference>
<accession>A0ABM1FA74</accession>
<evidence type="ECO:0000313" key="8">
    <source>
        <dbReference type="RefSeq" id="XP_014681345.1"/>
    </source>
</evidence>
<dbReference type="InterPro" id="IPR006789">
    <property type="entry name" value="ARPC5"/>
</dbReference>
<evidence type="ECO:0000256" key="2">
    <source>
        <dbReference type="ARBA" id="ARBA00006084"/>
    </source>
</evidence>
<name>A0ABM1FA74_PRICU</name>
<evidence type="ECO:0000256" key="1">
    <source>
        <dbReference type="ARBA" id="ARBA00004245"/>
    </source>
</evidence>
<evidence type="ECO:0000313" key="7">
    <source>
        <dbReference type="Proteomes" id="UP000695022"/>
    </source>
</evidence>
<dbReference type="InterPro" id="IPR036743">
    <property type="entry name" value="ARPC5_sf"/>
</dbReference>
<comment type="function">
    <text evidence="5">Functions as component of the Arp2/3 complex which is involved in regulation of actin polymerization and together with an activating nucleation-promoting factor (NPF) mediates the formation of branched actin networks. Arp2/3 complex plays a critical role in the control of cell morphogenesis via the modulation of cell polarity development.</text>
</comment>
<dbReference type="GeneID" id="106821166"/>
<comment type="similarity">
    <text evidence="2 5">Belongs to the ARPC5 family.</text>
</comment>
<dbReference type="Proteomes" id="UP000695022">
    <property type="component" value="Unplaced"/>
</dbReference>
<reference evidence="8" key="1">
    <citation type="submission" date="2025-08" db="UniProtKB">
        <authorList>
            <consortium name="RefSeq"/>
        </authorList>
    </citation>
    <scope>IDENTIFICATION</scope>
</reference>